<evidence type="ECO:0000313" key="4">
    <source>
        <dbReference type="Proteomes" id="UP001515100"/>
    </source>
</evidence>
<feature type="transmembrane region" description="Helical" evidence="1">
    <location>
        <begin position="20"/>
        <end position="38"/>
    </location>
</feature>
<dbReference type="OrthoDB" id="4453618at2"/>
<feature type="domain" description="CAAX prenyl protease 2/Lysostaphin resistance protein A-like" evidence="2">
    <location>
        <begin position="150"/>
        <end position="241"/>
    </location>
</feature>
<dbReference type="GO" id="GO:0004175">
    <property type="term" value="F:endopeptidase activity"/>
    <property type="evidence" value="ECO:0007669"/>
    <property type="project" value="UniProtKB-ARBA"/>
</dbReference>
<reference evidence="3" key="1">
    <citation type="submission" date="2019-09" db="EMBL/GenBank/DDBJ databases">
        <authorList>
            <person name="Li J."/>
        </authorList>
    </citation>
    <scope>NUCLEOTIDE SEQUENCE [LARGE SCALE GENOMIC DNA]</scope>
    <source>
        <strain evidence="3">NRBC 14897</strain>
    </source>
</reference>
<sequence>MTSSDPTRATDRRLAVETWIVLGLSLGASGVYAVVSLIRKATLPGGIEGQTATLNASRDNREVFDFVYQVLGIGFALVPVALALYLLSLDPVKERVSERLGLDRHHLRFDVLWGMALAAVIGLPGLGLYGIGRLLGITAQIIPAPDIAYWWTVPVLILAALQNAILEEVIVIGYLMTRLTQRGWGTAATIVAAAALRGSYHLYQGVGPGIGNFVMGLVFGYWFHRTKRVMPLVIAHTILDVVAFVGYLLLADRLGLK</sequence>
<dbReference type="GO" id="GO:0080120">
    <property type="term" value="P:CAAX-box protein maturation"/>
    <property type="evidence" value="ECO:0007669"/>
    <property type="project" value="UniProtKB-ARBA"/>
</dbReference>
<feature type="transmembrane region" description="Helical" evidence="1">
    <location>
        <begin position="66"/>
        <end position="88"/>
    </location>
</feature>
<dbReference type="GO" id="GO:0008237">
    <property type="term" value="F:metallopeptidase activity"/>
    <property type="evidence" value="ECO:0007669"/>
    <property type="project" value="UniProtKB-KW"/>
</dbReference>
<feature type="transmembrane region" description="Helical" evidence="1">
    <location>
        <begin position="109"/>
        <end position="131"/>
    </location>
</feature>
<keyword evidence="3" id="KW-0482">Metalloprotease</keyword>
<keyword evidence="3" id="KW-0378">Hydrolase</keyword>
<accession>A0A641AM76</accession>
<feature type="transmembrane region" description="Helical" evidence="1">
    <location>
        <begin position="206"/>
        <end position="223"/>
    </location>
</feature>
<gene>
    <name evidence="3" type="ORF">ESP62_013175</name>
</gene>
<evidence type="ECO:0000259" key="2">
    <source>
        <dbReference type="Pfam" id="PF02517"/>
    </source>
</evidence>
<organism evidence="3 4">
    <name type="scientific">Aeromicrobium fastidiosum</name>
    <dbReference type="NCBI Taxonomy" id="52699"/>
    <lineage>
        <taxon>Bacteria</taxon>
        <taxon>Bacillati</taxon>
        <taxon>Actinomycetota</taxon>
        <taxon>Actinomycetes</taxon>
        <taxon>Propionibacteriales</taxon>
        <taxon>Nocardioidaceae</taxon>
        <taxon>Aeromicrobium</taxon>
    </lineage>
</organism>
<feature type="transmembrane region" description="Helical" evidence="1">
    <location>
        <begin position="151"/>
        <end position="176"/>
    </location>
</feature>
<dbReference type="InterPro" id="IPR003675">
    <property type="entry name" value="Rce1/LyrA-like_dom"/>
</dbReference>
<evidence type="ECO:0000313" key="3">
    <source>
        <dbReference type="EMBL" id="KAA1376378.1"/>
    </source>
</evidence>
<dbReference type="RefSeq" id="WP_129184353.1">
    <property type="nucleotide sequence ID" value="NZ_JAGIOG010000001.1"/>
</dbReference>
<keyword evidence="1" id="KW-0472">Membrane</keyword>
<dbReference type="Proteomes" id="UP001515100">
    <property type="component" value="Unassembled WGS sequence"/>
</dbReference>
<feature type="transmembrane region" description="Helical" evidence="1">
    <location>
        <begin position="230"/>
        <end position="250"/>
    </location>
</feature>
<dbReference type="Pfam" id="PF02517">
    <property type="entry name" value="Rce1-like"/>
    <property type="match status" value="1"/>
</dbReference>
<dbReference type="AlphaFoldDB" id="A0A641AM76"/>
<comment type="caution">
    <text evidence="3">The sequence shown here is derived from an EMBL/GenBank/DDBJ whole genome shotgun (WGS) entry which is preliminary data.</text>
</comment>
<proteinExistence type="predicted"/>
<evidence type="ECO:0000256" key="1">
    <source>
        <dbReference type="SAM" id="Phobius"/>
    </source>
</evidence>
<feature type="transmembrane region" description="Helical" evidence="1">
    <location>
        <begin position="183"/>
        <end position="200"/>
    </location>
</feature>
<keyword evidence="4" id="KW-1185">Reference proteome</keyword>
<keyword evidence="1" id="KW-1133">Transmembrane helix</keyword>
<keyword evidence="1" id="KW-0812">Transmembrane</keyword>
<name>A0A641AM76_9ACTN</name>
<keyword evidence="3" id="KW-0645">Protease</keyword>
<dbReference type="EMBL" id="SDPP02000003">
    <property type="protein sequence ID" value="KAA1376378.1"/>
    <property type="molecule type" value="Genomic_DNA"/>
</dbReference>
<protein>
    <submittedName>
        <fullName evidence="3">CPBP family intramembrane metalloprotease</fullName>
    </submittedName>
</protein>